<dbReference type="SUPFAM" id="SSF46785">
    <property type="entry name" value="Winged helix' DNA-binding domain"/>
    <property type="match status" value="1"/>
</dbReference>
<name>A0A7W9SGC5_9FIRM</name>
<dbReference type="InterPro" id="IPR002577">
    <property type="entry name" value="HTH_HxlR"/>
</dbReference>
<dbReference type="Gene3D" id="1.10.10.10">
    <property type="entry name" value="Winged helix-like DNA-binding domain superfamily/Winged helix DNA-binding domain"/>
    <property type="match status" value="1"/>
</dbReference>
<evidence type="ECO:0000313" key="6">
    <source>
        <dbReference type="Proteomes" id="UP000522163"/>
    </source>
</evidence>
<organism evidence="5 6">
    <name type="scientific">Oribacterium sinus</name>
    <dbReference type="NCBI Taxonomy" id="237576"/>
    <lineage>
        <taxon>Bacteria</taxon>
        <taxon>Bacillati</taxon>
        <taxon>Bacillota</taxon>
        <taxon>Clostridia</taxon>
        <taxon>Lachnospirales</taxon>
        <taxon>Lachnospiraceae</taxon>
        <taxon>Oribacterium</taxon>
    </lineage>
</organism>
<dbReference type="InterPro" id="IPR036390">
    <property type="entry name" value="WH_DNA-bd_sf"/>
</dbReference>
<evidence type="ECO:0000313" key="5">
    <source>
        <dbReference type="EMBL" id="MBB6041653.1"/>
    </source>
</evidence>
<sequence>MTKKISNSEKLFHCPVEATLSQIGGKYKMIILCHLIHDGTLRYNELQKYIPQATAKMLTQQLKELEHDGIIHRKVYPVVPPKTEYSLTERGKTLTDIIHSMRDWGRKYMAGSFEE</sequence>
<dbReference type="AlphaFoldDB" id="A0A7W9SGC5"/>
<dbReference type="GeneID" id="85015179"/>
<dbReference type="PANTHER" id="PTHR33204">
    <property type="entry name" value="TRANSCRIPTIONAL REGULATOR, MARR FAMILY"/>
    <property type="match status" value="1"/>
</dbReference>
<evidence type="ECO:0000256" key="2">
    <source>
        <dbReference type="ARBA" id="ARBA00023125"/>
    </source>
</evidence>
<dbReference type="Proteomes" id="UP000522163">
    <property type="component" value="Unassembled WGS sequence"/>
</dbReference>
<evidence type="ECO:0000256" key="1">
    <source>
        <dbReference type="ARBA" id="ARBA00023015"/>
    </source>
</evidence>
<dbReference type="GO" id="GO:0003677">
    <property type="term" value="F:DNA binding"/>
    <property type="evidence" value="ECO:0007669"/>
    <property type="project" value="UniProtKB-KW"/>
</dbReference>
<dbReference type="InterPro" id="IPR036388">
    <property type="entry name" value="WH-like_DNA-bd_sf"/>
</dbReference>
<proteinExistence type="predicted"/>
<gene>
    <name evidence="5" type="ORF">HNQ46_001643</name>
</gene>
<dbReference type="RefSeq" id="WP_009537548.1">
    <property type="nucleotide sequence ID" value="NZ_CAUQUA010000002.1"/>
</dbReference>
<reference evidence="5 6" key="1">
    <citation type="submission" date="2020-08" db="EMBL/GenBank/DDBJ databases">
        <title>Genomic Encyclopedia of Type Strains, Phase IV (KMG-IV): sequencing the most valuable type-strain genomes for metagenomic binning, comparative biology and taxonomic classification.</title>
        <authorList>
            <person name="Goeker M."/>
        </authorList>
    </citation>
    <scope>NUCLEOTIDE SEQUENCE [LARGE SCALE GENOMIC DNA]</scope>
    <source>
        <strain evidence="5 6">DSM 17245</strain>
    </source>
</reference>
<evidence type="ECO:0000259" key="4">
    <source>
        <dbReference type="PROSITE" id="PS51118"/>
    </source>
</evidence>
<evidence type="ECO:0000256" key="3">
    <source>
        <dbReference type="ARBA" id="ARBA00023163"/>
    </source>
</evidence>
<dbReference type="PROSITE" id="PS51118">
    <property type="entry name" value="HTH_HXLR"/>
    <property type="match status" value="1"/>
</dbReference>
<keyword evidence="1" id="KW-0805">Transcription regulation</keyword>
<dbReference type="EMBL" id="JACHHH010000008">
    <property type="protein sequence ID" value="MBB6041653.1"/>
    <property type="molecule type" value="Genomic_DNA"/>
</dbReference>
<dbReference type="PANTHER" id="PTHR33204:SF29">
    <property type="entry name" value="TRANSCRIPTIONAL REGULATOR"/>
    <property type="match status" value="1"/>
</dbReference>
<comment type="caution">
    <text evidence="5">The sequence shown here is derived from an EMBL/GenBank/DDBJ whole genome shotgun (WGS) entry which is preliminary data.</text>
</comment>
<feature type="domain" description="HTH hxlR-type" evidence="4">
    <location>
        <begin position="14"/>
        <end position="113"/>
    </location>
</feature>
<keyword evidence="2 5" id="KW-0238">DNA-binding</keyword>
<accession>A0A7W9SGC5</accession>
<dbReference type="Pfam" id="PF01638">
    <property type="entry name" value="HxlR"/>
    <property type="match status" value="1"/>
</dbReference>
<protein>
    <submittedName>
        <fullName evidence="5">DNA-binding HxlR family transcriptional regulator</fullName>
    </submittedName>
</protein>
<keyword evidence="3" id="KW-0804">Transcription</keyword>